<feature type="compositionally biased region" description="Acidic residues" evidence="1">
    <location>
        <begin position="79"/>
        <end position="88"/>
    </location>
</feature>
<accession>A0ABU6QZY4</accession>
<name>A0ABU6QZY4_9FABA</name>
<evidence type="ECO:0000313" key="3">
    <source>
        <dbReference type="Proteomes" id="UP001341840"/>
    </source>
</evidence>
<sequence>MAPKGKGKIYGPPTRPSPRLAALRAQAATNLAREIPDTPAVTTTSALAGCQRVSDVPLSIGSTTWNPIAISSDSKKEDPEMDSAEESEEVPKYIPEDGPAENQNPGEEEPEDPRADHEMDPNLDPEEEEDPEGEEEEDPEEEEEPEEEHEMEEE</sequence>
<protein>
    <submittedName>
        <fullName evidence="2">Uncharacterized protein</fullName>
    </submittedName>
</protein>
<dbReference type="EMBL" id="JASCZI010004693">
    <property type="protein sequence ID" value="MED6117191.1"/>
    <property type="molecule type" value="Genomic_DNA"/>
</dbReference>
<gene>
    <name evidence="2" type="ORF">PIB30_107689</name>
</gene>
<organism evidence="2 3">
    <name type="scientific">Stylosanthes scabra</name>
    <dbReference type="NCBI Taxonomy" id="79078"/>
    <lineage>
        <taxon>Eukaryota</taxon>
        <taxon>Viridiplantae</taxon>
        <taxon>Streptophyta</taxon>
        <taxon>Embryophyta</taxon>
        <taxon>Tracheophyta</taxon>
        <taxon>Spermatophyta</taxon>
        <taxon>Magnoliopsida</taxon>
        <taxon>eudicotyledons</taxon>
        <taxon>Gunneridae</taxon>
        <taxon>Pentapetalae</taxon>
        <taxon>rosids</taxon>
        <taxon>fabids</taxon>
        <taxon>Fabales</taxon>
        <taxon>Fabaceae</taxon>
        <taxon>Papilionoideae</taxon>
        <taxon>50 kb inversion clade</taxon>
        <taxon>dalbergioids sensu lato</taxon>
        <taxon>Dalbergieae</taxon>
        <taxon>Pterocarpus clade</taxon>
        <taxon>Stylosanthes</taxon>
    </lineage>
</organism>
<dbReference type="Proteomes" id="UP001341840">
    <property type="component" value="Unassembled WGS sequence"/>
</dbReference>
<reference evidence="2 3" key="1">
    <citation type="journal article" date="2023" name="Plants (Basel)">
        <title>Bridging the Gap: Combining Genomics and Transcriptomics Approaches to Understand Stylosanthes scabra, an Orphan Legume from the Brazilian Caatinga.</title>
        <authorList>
            <person name="Ferreira-Neto J.R.C."/>
            <person name="da Silva M.D."/>
            <person name="Binneck E."/>
            <person name="de Melo N.F."/>
            <person name="da Silva R.H."/>
            <person name="de Melo A.L.T.M."/>
            <person name="Pandolfi V."/>
            <person name="Bustamante F.O."/>
            <person name="Brasileiro-Vidal A.C."/>
            <person name="Benko-Iseppon A.M."/>
        </authorList>
    </citation>
    <scope>NUCLEOTIDE SEQUENCE [LARGE SCALE GENOMIC DNA]</scope>
    <source>
        <tissue evidence="2">Leaves</tissue>
    </source>
</reference>
<comment type="caution">
    <text evidence="2">The sequence shown here is derived from an EMBL/GenBank/DDBJ whole genome shotgun (WGS) entry which is preliminary data.</text>
</comment>
<keyword evidence="3" id="KW-1185">Reference proteome</keyword>
<proteinExistence type="predicted"/>
<feature type="compositionally biased region" description="Polar residues" evidence="1">
    <location>
        <begin position="60"/>
        <end position="72"/>
    </location>
</feature>
<feature type="compositionally biased region" description="Acidic residues" evidence="1">
    <location>
        <begin position="121"/>
        <end position="154"/>
    </location>
</feature>
<evidence type="ECO:0000313" key="2">
    <source>
        <dbReference type="EMBL" id="MED6117191.1"/>
    </source>
</evidence>
<evidence type="ECO:0000256" key="1">
    <source>
        <dbReference type="SAM" id="MobiDB-lite"/>
    </source>
</evidence>
<feature type="region of interest" description="Disordered" evidence="1">
    <location>
        <begin position="54"/>
        <end position="154"/>
    </location>
</feature>